<dbReference type="AlphaFoldDB" id="A0A1I7RJU6"/>
<dbReference type="WBParaSite" id="BXY_0097800.1">
    <property type="protein sequence ID" value="BXY_0097800.1"/>
    <property type="gene ID" value="BXY_0097800"/>
</dbReference>
<keyword evidence="4" id="KW-1185">Reference proteome</keyword>
<accession>A0A1I7RJU6</accession>
<evidence type="ECO:0000313" key="3">
    <source>
        <dbReference type="Proteomes" id="UP000095284"/>
    </source>
</evidence>
<dbReference type="Gene3D" id="1.10.238.10">
    <property type="entry name" value="EF-hand"/>
    <property type="match status" value="1"/>
</dbReference>
<name>A0A1I7RJU6_BURXY</name>
<reference evidence="5" key="1">
    <citation type="submission" date="2016-11" db="UniProtKB">
        <authorList>
            <consortium name="WormBaseParasite"/>
        </authorList>
    </citation>
    <scope>IDENTIFICATION</scope>
</reference>
<sequence>MANKITIAELRAIFDQYDVDNDGVLGPKEALNAYKALGEKAKKIDNFDKEFETLAKNKRMTLQQFNRLVQ</sequence>
<dbReference type="Proteomes" id="UP000095284">
    <property type="component" value="Unplaced"/>
</dbReference>
<dbReference type="InterPro" id="IPR002048">
    <property type="entry name" value="EF_hand_dom"/>
</dbReference>
<protein>
    <submittedName>
        <fullName evidence="2">(pine wood nematode) hypothetical protein</fullName>
    </submittedName>
    <submittedName>
        <fullName evidence="5">EF-hand domain-containing protein</fullName>
    </submittedName>
</protein>
<dbReference type="EMBL" id="CAJFCV020000006">
    <property type="protein sequence ID" value="CAG9129076.1"/>
    <property type="molecule type" value="Genomic_DNA"/>
</dbReference>
<dbReference type="EMBL" id="CAJFDI010000006">
    <property type="protein sequence ID" value="CAD5233730.1"/>
    <property type="molecule type" value="Genomic_DNA"/>
</dbReference>
<gene>
    <name evidence="2" type="ORF">BXYJ_LOCUS13821</name>
</gene>
<dbReference type="SMR" id="A0A1I7RJU6"/>
<dbReference type="SUPFAM" id="SSF47473">
    <property type="entry name" value="EF-hand"/>
    <property type="match status" value="1"/>
</dbReference>
<dbReference type="InterPro" id="IPR011992">
    <property type="entry name" value="EF-hand-dom_pair"/>
</dbReference>
<evidence type="ECO:0000313" key="5">
    <source>
        <dbReference type="WBParaSite" id="BXY_0097800.1"/>
    </source>
</evidence>
<dbReference type="OrthoDB" id="270584at2759"/>
<proteinExistence type="predicted"/>
<evidence type="ECO:0000259" key="1">
    <source>
        <dbReference type="PROSITE" id="PS50222"/>
    </source>
</evidence>
<dbReference type="PROSITE" id="PS50222">
    <property type="entry name" value="EF_HAND_2"/>
    <property type="match status" value="1"/>
</dbReference>
<feature type="domain" description="EF-hand" evidence="1">
    <location>
        <begin position="5"/>
        <end position="40"/>
    </location>
</feature>
<evidence type="ECO:0000313" key="4">
    <source>
        <dbReference type="Proteomes" id="UP000659654"/>
    </source>
</evidence>
<reference evidence="2" key="2">
    <citation type="submission" date="2020-09" db="EMBL/GenBank/DDBJ databases">
        <authorList>
            <person name="Kikuchi T."/>
        </authorList>
    </citation>
    <scope>NUCLEOTIDE SEQUENCE</scope>
    <source>
        <strain evidence="2">Ka4C1</strain>
    </source>
</reference>
<dbReference type="Pfam" id="PF13405">
    <property type="entry name" value="EF-hand_6"/>
    <property type="match status" value="1"/>
</dbReference>
<dbReference type="Proteomes" id="UP000582659">
    <property type="component" value="Unassembled WGS sequence"/>
</dbReference>
<organism evidence="3 5">
    <name type="scientific">Bursaphelenchus xylophilus</name>
    <name type="common">Pinewood nematode worm</name>
    <name type="synonym">Aphelenchoides xylophilus</name>
    <dbReference type="NCBI Taxonomy" id="6326"/>
    <lineage>
        <taxon>Eukaryota</taxon>
        <taxon>Metazoa</taxon>
        <taxon>Ecdysozoa</taxon>
        <taxon>Nematoda</taxon>
        <taxon>Chromadorea</taxon>
        <taxon>Rhabditida</taxon>
        <taxon>Tylenchina</taxon>
        <taxon>Tylenchomorpha</taxon>
        <taxon>Aphelenchoidea</taxon>
        <taxon>Aphelenchoididae</taxon>
        <taxon>Bursaphelenchus</taxon>
    </lineage>
</organism>
<evidence type="ECO:0000313" key="2">
    <source>
        <dbReference type="EMBL" id="CAD5233730.1"/>
    </source>
</evidence>
<dbReference type="GO" id="GO:0005509">
    <property type="term" value="F:calcium ion binding"/>
    <property type="evidence" value="ECO:0007669"/>
    <property type="project" value="InterPro"/>
</dbReference>
<dbReference type="Proteomes" id="UP000659654">
    <property type="component" value="Unassembled WGS sequence"/>
</dbReference>